<feature type="domain" description="HpcH/HpaI aldolase/citrate lyase" evidence="5">
    <location>
        <begin position="38"/>
        <end position="237"/>
    </location>
</feature>
<evidence type="ECO:0000256" key="2">
    <source>
        <dbReference type="ARBA" id="ARBA00022723"/>
    </source>
</evidence>
<evidence type="ECO:0000313" key="7">
    <source>
        <dbReference type="Proteomes" id="UP000183585"/>
    </source>
</evidence>
<dbReference type="GO" id="GO:0005737">
    <property type="term" value="C:cytoplasm"/>
    <property type="evidence" value="ECO:0007669"/>
    <property type="project" value="TreeGrafter"/>
</dbReference>
<dbReference type="PANTHER" id="PTHR30502">
    <property type="entry name" value="2-KETO-3-DEOXY-L-RHAMNONATE ALDOLASE"/>
    <property type="match status" value="1"/>
</dbReference>
<keyword evidence="7" id="KW-1185">Reference proteome</keyword>
<accession>A0A1C5ANS3</accession>
<feature type="region of interest" description="Disordered" evidence="4">
    <location>
        <begin position="1"/>
        <end position="22"/>
    </location>
</feature>
<dbReference type="InterPro" id="IPR005000">
    <property type="entry name" value="Aldolase/citrate-lyase_domain"/>
</dbReference>
<dbReference type="InterPro" id="IPR050251">
    <property type="entry name" value="HpcH-HpaI_aldolase"/>
</dbReference>
<keyword evidence="2" id="KW-0479">Metal-binding</keyword>
<dbReference type="PANTHER" id="PTHR30502:SF0">
    <property type="entry name" value="PHOSPHOENOLPYRUVATE CARBOXYLASE FAMILY PROTEIN"/>
    <property type="match status" value="1"/>
</dbReference>
<dbReference type="SUPFAM" id="SSF51621">
    <property type="entry name" value="Phosphoenolpyruvate/pyruvate domain"/>
    <property type="match status" value="1"/>
</dbReference>
<dbReference type="AlphaFoldDB" id="A0A1C5ANS3"/>
<dbReference type="Gene3D" id="3.20.20.60">
    <property type="entry name" value="Phosphoenolpyruvate-binding domains"/>
    <property type="match status" value="1"/>
</dbReference>
<evidence type="ECO:0000259" key="5">
    <source>
        <dbReference type="Pfam" id="PF03328"/>
    </source>
</evidence>
<dbReference type="Pfam" id="PF03328">
    <property type="entry name" value="HpcH_HpaI"/>
    <property type="match status" value="1"/>
</dbReference>
<evidence type="ECO:0000256" key="3">
    <source>
        <dbReference type="ARBA" id="ARBA00023239"/>
    </source>
</evidence>
<dbReference type="GO" id="GO:0016832">
    <property type="term" value="F:aldehyde-lyase activity"/>
    <property type="evidence" value="ECO:0007669"/>
    <property type="project" value="TreeGrafter"/>
</dbReference>
<organism evidence="6 7">
    <name type="scientific">Micromonospora carbonacea</name>
    <dbReference type="NCBI Taxonomy" id="47853"/>
    <lineage>
        <taxon>Bacteria</taxon>
        <taxon>Bacillati</taxon>
        <taxon>Actinomycetota</taxon>
        <taxon>Actinomycetes</taxon>
        <taxon>Micromonosporales</taxon>
        <taxon>Micromonosporaceae</taxon>
        <taxon>Micromonospora</taxon>
    </lineage>
</organism>
<dbReference type="Proteomes" id="UP000183585">
    <property type="component" value="Unassembled WGS sequence"/>
</dbReference>
<dbReference type="EMBL" id="FMCT01000015">
    <property type="protein sequence ID" value="SCF46721.1"/>
    <property type="molecule type" value="Genomic_DNA"/>
</dbReference>
<dbReference type="InterPro" id="IPR040442">
    <property type="entry name" value="Pyrv_kinase-like_dom_sf"/>
</dbReference>
<gene>
    <name evidence="6" type="ORF">GA0070563_11553</name>
</gene>
<name>A0A1C5ANS3_9ACTN</name>
<reference evidence="7" key="1">
    <citation type="submission" date="2016-06" db="EMBL/GenBank/DDBJ databases">
        <authorList>
            <person name="Varghese N."/>
            <person name="Submissions Spin"/>
        </authorList>
    </citation>
    <scope>NUCLEOTIDE SEQUENCE [LARGE SCALE GENOMIC DNA]</scope>
    <source>
        <strain evidence="7">DSM 43168</strain>
    </source>
</reference>
<comment type="similarity">
    <text evidence="1">Belongs to the HpcH/HpaI aldolase family.</text>
</comment>
<protein>
    <submittedName>
        <fullName evidence="6">4-hydroxy-2-oxoheptanedioate aldolase</fullName>
    </submittedName>
</protein>
<evidence type="ECO:0000313" key="6">
    <source>
        <dbReference type="EMBL" id="SCF46721.1"/>
    </source>
</evidence>
<dbReference type="InterPro" id="IPR015813">
    <property type="entry name" value="Pyrv/PenolPyrv_kinase-like_dom"/>
</dbReference>
<dbReference type="RefSeq" id="WP_074477802.1">
    <property type="nucleotide sequence ID" value="NZ_FMCT01000015.1"/>
</dbReference>
<dbReference type="GO" id="GO:0046872">
    <property type="term" value="F:metal ion binding"/>
    <property type="evidence" value="ECO:0007669"/>
    <property type="project" value="UniProtKB-KW"/>
</dbReference>
<keyword evidence="3" id="KW-0456">Lyase</keyword>
<evidence type="ECO:0000256" key="1">
    <source>
        <dbReference type="ARBA" id="ARBA00005568"/>
    </source>
</evidence>
<proteinExistence type="inferred from homology"/>
<evidence type="ECO:0000256" key="4">
    <source>
        <dbReference type="SAM" id="MobiDB-lite"/>
    </source>
</evidence>
<sequence length="271" mass="27438">MPATGSVPSGTDAPPPGGVHRSRRRLRAALRGGGRLVGTFLKLPGPDVVALATQAGLDFVVVDLEHSALDERTAADQLRFAAALGLPALVRVPAVDPGQVNRLLEAGAVGIQLSTVRSRAEVGALRAASRYAPHGRRSISLAHPAAGYGLGGLDRYLAAEAADPPLLVAQIETATTDDSLPDLLAGADVGFVGTTDLAVSLGLAGTDDPTPLLRRTGDVAEAARGAGAALGGWVADRTAEALARHGLTDAGYLVVGSDLQLLGAGLRRLAG</sequence>